<evidence type="ECO:0000256" key="4">
    <source>
        <dbReference type="ARBA" id="ARBA00023002"/>
    </source>
</evidence>
<evidence type="ECO:0000256" key="2">
    <source>
        <dbReference type="ARBA" id="ARBA00022723"/>
    </source>
</evidence>
<evidence type="ECO:0000256" key="3">
    <source>
        <dbReference type="ARBA" id="ARBA00022964"/>
    </source>
</evidence>
<comment type="caution">
    <text evidence="6">The sequence shown here is derived from an EMBL/GenBank/DDBJ whole genome shotgun (WGS) entry which is preliminary data.</text>
</comment>
<evidence type="ECO:0000313" key="7">
    <source>
        <dbReference type="Proteomes" id="UP001620397"/>
    </source>
</evidence>
<dbReference type="Gene3D" id="2.60.120.10">
    <property type="entry name" value="Jelly Rolls"/>
    <property type="match status" value="1"/>
</dbReference>
<dbReference type="Proteomes" id="UP001620397">
    <property type="component" value="Unassembled WGS sequence"/>
</dbReference>
<reference evidence="6 7" key="1">
    <citation type="submission" date="2020-10" db="EMBL/GenBank/DDBJ databases">
        <title>Phylogeny of dyella-like bacteria.</title>
        <authorList>
            <person name="Fu J."/>
        </authorList>
    </citation>
    <scope>NUCLEOTIDE SEQUENCE [LARGE SCALE GENOMIC DNA]</scope>
    <source>
        <strain evidence="6 7">DKC-1</strain>
    </source>
</reference>
<dbReference type="SUPFAM" id="SSF51182">
    <property type="entry name" value="RmlC-like cupins"/>
    <property type="match status" value="1"/>
</dbReference>
<evidence type="ECO:0000313" key="6">
    <source>
        <dbReference type="EMBL" id="MFK2931773.1"/>
    </source>
</evidence>
<dbReference type="InterPro" id="IPR014710">
    <property type="entry name" value="RmlC-like_jellyroll"/>
</dbReference>
<protein>
    <submittedName>
        <fullName evidence="6">Cysteine dioxygenase family protein</fullName>
    </submittedName>
</protein>
<dbReference type="PANTHER" id="PTHR12918">
    <property type="entry name" value="CYSTEINE DIOXYGENASE"/>
    <property type="match status" value="1"/>
</dbReference>
<dbReference type="InterPro" id="IPR011051">
    <property type="entry name" value="RmlC_Cupin_sf"/>
</dbReference>
<dbReference type="RefSeq" id="WP_404540756.1">
    <property type="nucleotide sequence ID" value="NZ_JADIKL010000007.1"/>
</dbReference>
<dbReference type="Pfam" id="PF05995">
    <property type="entry name" value="CDO_I"/>
    <property type="match status" value="1"/>
</dbReference>
<name>A0ABW8KKY7_9GAMM</name>
<proteinExistence type="inferred from homology"/>
<organism evidence="6 7">
    <name type="scientific">Dyella agri</name>
    <dbReference type="NCBI Taxonomy" id="1926869"/>
    <lineage>
        <taxon>Bacteria</taxon>
        <taxon>Pseudomonadati</taxon>
        <taxon>Pseudomonadota</taxon>
        <taxon>Gammaproteobacteria</taxon>
        <taxon>Lysobacterales</taxon>
        <taxon>Rhodanobacteraceae</taxon>
        <taxon>Dyella</taxon>
    </lineage>
</organism>
<keyword evidence="2" id="KW-0479">Metal-binding</keyword>
<keyword evidence="7" id="KW-1185">Reference proteome</keyword>
<gene>
    <name evidence="6" type="ORF">ISP14_13320</name>
</gene>
<keyword evidence="3 6" id="KW-0223">Dioxygenase</keyword>
<dbReference type="GO" id="GO:0051213">
    <property type="term" value="F:dioxygenase activity"/>
    <property type="evidence" value="ECO:0007669"/>
    <property type="project" value="UniProtKB-KW"/>
</dbReference>
<keyword evidence="4" id="KW-0560">Oxidoreductase</keyword>
<sequence>MHDALPHSQSAGKPTLEDWSRRVQALIDDHLGRRAEVDVRMLAEALAAATQWPACPHLSSIAAGEALIYLRMPIAHRGSTDYEALLILWPPGHATPIHDHAGLWGLELVLDGVLEVETYALSPQPHPQLTSEGSAVLGVGDRASFSGANHAHRCRNFSSQKPALTLHVYGGALDTYRSFRQEEAGRWTSTVHRTHRTPAFA</sequence>
<dbReference type="PANTHER" id="PTHR12918:SF1">
    <property type="entry name" value="CYSTEINE DIOXYGENASE TYPE 1"/>
    <property type="match status" value="1"/>
</dbReference>
<keyword evidence="5" id="KW-0408">Iron</keyword>
<evidence type="ECO:0000256" key="1">
    <source>
        <dbReference type="ARBA" id="ARBA00006622"/>
    </source>
</evidence>
<comment type="similarity">
    <text evidence="1">Belongs to the cysteine dioxygenase family.</text>
</comment>
<dbReference type="InterPro" id="IPR010300">
    <property type="entry name" value="CDO_1"/>
</dbReference>
<evidence type="ECO:0000256" key="5">
    <source>
        <dbReference type="ARBA" id="ARBA00023004"/>
    </source>
</evidence>
<accession>A0ABW8KKY7</accession>
<dbReference type="EMBL" id="JADIKL010000007">
    <property type="protein sequence ID" value="MFK2931773.1"/>
    <property type="molecule type" value="Genomic_DNA"/>
</dbReference>
<dbReference type="CDD" id="cd10548">
    <property type="entry name" value="cupin_CDO"/>
    <property type="match status" value="1"/>
</dbReference>